<gene>
    <name evidence="1" type="ORF">SEUCBS140593_007641</name>
</gene>
<reference evidence="1 2" key="1">
    <citation type="submission" date="2024-01" db="EMBL/GenBank/DDBJ databases">
        <authorList>
            <person name="Allen C."/>
            <person name="Tagirdzhanova G."/>
        </authorList>
    </citation>
    <scope>NUCLEOTIDE SEQUENCE [LARGE SCALE GENOMIC DNA]</scope>
</reference>
<dbReference type="PANTHER" id="PTHR48098">
    <property type="entry name" value="ENTEROCHELIN ESTERASE-RELATED"/>
    <property type="match status" value="1"/>
</dbReference>
<evidence type="ECO:0008006" key="3">
    <source>
        <dbReference type="Google" id="ProtNLM"/>
    </source>
</evidence>
<dbReference type="InterPro" id="IPR000801">
    <property type="entry name" value="Esterase-like"/>
</dbReference>
<dbReference type="Proteomes" id="UP001642482">
    <property type="component" value="Unassembled WGS sequence"/>
</dbReference>
<accession>A0ABP0CEW9</accession>
<dbReference type="InterPro" id="IPR050583">
    <property type="entry name" value="Mycobacterial_A85_antigen"/>
</dbReference>
<dbReference type="Gene3D" id="3.40.50.1820">
    <property type="entry name" value="alpha/beta hydrolase"/>
    <property type="match status" value="1"/>
</dbReference>
<dbReference type="InterPro" id="IPR029058">
    <property type="entry name" value="AB_hydrolase_fold"/>
</dbReference>
<organism evidence="1 2">
    <name type="scientific">Sporothrix eucalyptigena</name>
    <dbReference type="NCBI Taxonomy" id="1812306"/>
    <lineage>
        <taxon>Eukaryota</taxon>
        <taxon>Fungi</taxon>
        <taxon>Dikarya</taxon>
        <taxon>Ascomycota</taxon>
        <taxon>Pezizomycotina</taxon>
        <taxon>Sordariomycetes</taxon>
        <taxon>Sordariomycetidae</taxon>
        <taxon>Ophiostomatales</taxon>
        <taxon>Ophiostomataceae</taxon>
        <taxon>Sporothrix</taxon>
    </lineage>
</organism>
<name>A0ABP0CEW9_9PEZI</name>
<keyword evidence="2" id="KW-1185">Reference proteome</keyword>
<comment type="caution">
    <text evidence="1">The sequence shown here is derived from an EMBL/GenBank/DDBJ whole genome shotgun (WGS) entry which is preliminary data.</text>
</comment>
<protein>
    <recommendedName>
        <fullName evidence="3">Peptidase S9 prolyl oligopeptidase catalytic domain-containing protein</fullName>
    </recommendedName>
</protein>
<dbReference type="SUPFAM" id="SSF53474">
    <property type="entry name" value="alpha/beta-Hydrolases"/>
    <property type="match status" value="1"/>
</dbReference>
<dbReference type="EMBL" id="CAWUHD010000095">
    <property type="protein sequence ID" value="CAK7230602.1"/>
    <property type="molecule type" value="Genomic_DNA"/>
</dbReference>
<dbReference type="PANTHER" id="PTHR48098:SF1">
    <property type="entry name" value="DIACYLGLYCEROL ACYLTRANSFERASE_MYCOLYLTRANSFERASE AG85A"/>
    <property type="match status" value="1"/>
</dbReference>
<dbReference type="Pfam" id="PF00756">
    <property type="entry name" value="Esterase"/>
    <property type="match status" value="1"/>
</dbReference>
<evidence type="ECO:0000313" key="2">
    <source>
        <dbReference type="Proteomes" id="UP001642482"/>
    </source>
</evidence>
<proteinExistence type="predicted"/>
<evidence type="ECO:0000313" key="1">
    <source>
        <dbReference type="EMBL" id="CAK7230602.1"/>
    </source>
</evidence>
<sequence>MSRELFPPMPTWFNEDNGSKHVDLDIFLTAWIDSDIIGLPNDISAELYPQPTRGTGCQGSYLCRLPPGYEGSQERYPVLYWLHGGLQPSRSCQWALQFYGRKMEEGLMPKCIIIAPQILPQGRYIDNYDGTRPLATITSKDLVNAIDKRYRTIQHKSARWIEGFSMGGYGTLHVAFTYPEIFGAASAVAPAVLWVMEDESAWMGRVNFGSNRDFWDHAHPYYIAGANRERVGDMPVRIFSGGEDKRLAEAISRLIKRMRDLNYNMQTREVPGAGHYYQKILGGLEDDFAWTWWQEVAKLVVQAEKQ</sequence>